<evidence type="ECO:0008006" key="2">
    <source>
        <dbReference type="Google" id="ProtNLM"/>
    </source>
</evidence>
<sequence length="93" mass="10388">MRDEAAKKARVNYAWRMEVVKVCRQSRLFVLRGVDGRLWLSSYTNPGKVASNGGVDGVRSDGAYYDTGNRPADWEPSTYMSRVGAVNPKDVCQ</sequence>
<gene>
    <name evidence="1" type="ORF">BL57_181c</name>
</gene>
<reference evidence="1" key="1">
    <citation type="submission" date="2024-10" db="EMBL/GenBank/DDBJ databases">
        <title>Genetic diversity among independent isolates of the Dolichocephalovirinae subfamily.</title>
        <authorList>
            <person name="Ely B."/>
            <person name="Thomas Q."/>
            <person name="Mohammadi T."/>
        </authorList>
    </citation>
    <scope>NUCLEOTIDE SEQUENCE</scope>
</reference>
<evidence type="ECO:0000313" key="1">
    <source>
        <dbReference type="EMBL" id="XHV10653.1"/>
    </source>
</evidence>
<organism evidence="1">
    <name type="scientific">Caulobacter phage BL57</name>
    <dbReference type="NCBI Taxonomy" id="3348355"/>
    <lineage>
        <taxon>Viruses</taxon>
    </lineage>
</organism>
<proteinExistence type="predicted"/>
<name>A0AB74UIT9_9VIRU</name>
<dbReference type="EMBL" id="PQ287320">
    <property type="protein sequence ID" value="XHV10653.1"/>
    <property type="molecule type" value="Genomic_DNA"/>
</dbReference>
<protein>
    <recommendedName>
        <fullName evidence="2">Lipoprotein</fullName>
    </recommendedName>
</protein>
<accession>A0AB74UIT9</accession>